<dbReference type="SUPFAM" id="SSF55874">
    <property type="entry name" value="ATPase domain of HSP90 chaperone/DNA topoisomerase II/histidine kinase"/>
    <property type="match status" value="1"/>
</dbReference>
<feature type="domain" description="Histidine kinase" evidence="5">
    <location>
        <begin position="407"/>
        <end position="622"/>
    </location>
</feature>
<keyword evidence="7" id="KW-1185">Reference proteome</keyword>
<gene>
    <name evidence="6" type="primary">tmoS_2</name>
    <name evidence="6" type="ORF">PPN31114_00834</name>
</gene>
<dbReference type="Proteomes" id="UP000366945">
    <property type="component" value="Unassembled WGS sequence"/>
</dbReference>
<sequence>MSGRLARRLRGAVALVVFAAYGLVAPAASSAEPPKVVLLTGGDPMQAAVLMQTQAIRNVLNEKLPLGAETFLDSVDGHRFSVDLLTPELFALLRKKYEGQHIDLVIAIGNYAAEFARAHHDAIWPDTPVIVTSVPEAWLKMSGAFPSTFVLIPYRIEIDKTLAIARRLQPGATRLIVIGGSAVLDKHFSDEIVEAAQTGDRRWSAIERWEGLSVPELRARLAKLDKRDSAVLYGTQYLDRDGRRYFPFEVVNKIAGDAPVPIYGWYANYLIQGAAAGAVYDLEENGRMTGMIAARMLSGDKSRHSAMSGPALPARCMANIAVLKRLGISERSLGPDCKWLNAPLPPYREYWKEIAVILFVIGAQAFTIFAMLRQRRERRAAEREAATRRADLTRASRIATVGELSASIAHEVGQPLGAILSNVDAADLMMQSAGHSDPELQEILSDVRRDALRANDVIVRLRTLLQKQAITFTPVVFDAVLERATALVRPEARRRGIVLRTVFGTQDAEVLADQVQLQQVLLNLSINAMDAMEDAEQKDRELVISTRFADDGVELVVADRGTGIAEENFDRLFEAFYTTKERGTGLGLSIVRSIAEAHRGSVSARSRTGKGTEFILWLPLAPAMPEPQRRRVSEEASV</sequence>
<evidence type="ECO:0000256" key="4">
    <source>
        <dbReference type="SAM" id="SignalP"/>
    </source>
</evidence>
<dbReference type="PROSITE" id="PS50109">
    <property type="entry name" value="HIS_KIN"/>
    <property type="match status" value="1"/>
</dbReference>
<organism evidence="6 7">
    <name type="scientific">Pandoraea pneumonica</name>
    <dbReference type="NCBI Taxonomy" id="2508299"/>
    <lineage>
        <taxon>Bacteria</taxon>
        <taxon>Pseudomonadati</taxon>
        <taxon>Pseudomonadota</taxon>
        <taxon>Betaproteobacteria</taxon>
        <taxon>Burkholderiales</taxon>
        <taxon>Burkholderiaceae</taxon>
        <taxon>Pandoraea</taxon>
    </lineage>
</organism>
<evidence type="ECO:0000259" key="5">
    <source>
        <dbReference type="PROSITE" id="PS50109"/>
    </source>
</evidence>
<dbReference type="SMART" id="SM00387">
    <property type="entry name" value="HATPase_c"/>
    <property type="match status" value="1"/>
</dbReference>
<keyword evidence="4" id="KW-0732">Signal</keyword>
<dbReference type="Pfam" id="PF02518">
    <property type="entry name" value="HATPase_c"/>
    <property type="match status" value="1"/>
</dbReference>
<dbReference type="InterPro" id="IPR036097">
    <property type="entry name" value="HisK_dim/P_sf"/>
</dbReference>
<dbReference type="EMBL" id="CABPSK010000001">
    <property type="protein sequence ID" value="VVD75290.1"/>
    <property type="molecule type" value="Genomic_DNA"/>
</dbReference>
<dbReference type="Gene3D" id="1.10.287.130">
    <property type="match status" value="1"/>
</dbReference>
<dbReference type="SUPFAM" id="SSF47384">
    <property type="entry name" value="Homodimeric domain of signal transducing histidine kinase"/>
    <property type="match status" value="1"/>
</dbReference>
<dbReference type="CDD" id="cd00082">
    <property type="entry name" value="HisKA"/>
    <property type="match status" value="1"/>
</dbReference>
<dbReference type="AlphaFoldDB" id="A0A5E4SHW5"/>
<proteinExistence type="predicted"/>
<name>A0A5E4SHW5_9BURK</name>
<evidence type="ECO:0000256" key="3">
    <source>
        <dbReference type="ARBA" id="ARBA00022553"/>
    </source>
</evidence>
<evidence type="ECO:0000313" key="6">
    <source>
        <dbReference type="EMBL" id="VVD75290.1"/>
    </source>
</evidence>
<dbReference type="InterPro" id="IPR036890">
    <property type="entry name" value="HATPase_C_sf"/>
</dbReference>
<dbReference type="PANTHER" id="PTHR43065:SF42">
    <property type="entry name" value="TWO-COMPONENT SENSOR PPRA"/>
    <property type="match status" value="1"/>
</dbReference>
<dbReference type="InterPro" id="IPR004358">
    <property type="entry name" value="Sig_transdc_His_kin-like_C"/>
</dbReference>
<dbReference type="OrthoDB" id="8559580at2"/>
<dbReference type="Gene3D" id="3.40.50.2300">
    <property type="match status" value="2"/>
</dbReference>
<dbReference type="InterPro" id="IPR003661">
    <property type="entry name" value="HisK_dim/P_dom"/>
</dbReference>
<dbReference type="InterPro" id="IPR005467">
    <property type="entry name" value="His_kinase_dom"/>
</dbReference>
<accession>A0A5E4SHW5</accession>
<keyword evidence="6" id="KW-0418">Kinase</keyword>
<keyword evidence="3" id="KW-0597">Phosphoprotein</keyword>
<dbReference type="InterPro" id="IPR003594">
    <property type="entry name" value="HATPase_dom"/>
</dbReference>
<evidence type="ECO:0000313" key="7">
    <source>
        <dbReference type="Proteomes" id="UP000366945"/>
    </source>
</evidence>
<dbReference type="SMART" id="SM00388">
    <property type="entry name" value="HisKA"/>
    <property type="match status" value="1"/>
</dbReference>
<keyword evidence="6" id="KW-0808">Transferase</keyword>
<comment type="catalytic activity">
    <reaction evidence="1">
        <text>ATP + protein L-histidine = ADP + protein N-phospho-L-histidine.</text>
        <dbReference type="EC" id="2.7.13.3"/>
    </reaction>
</comment>
<dbReference type="Gene3D" id="3.30.565.10">
    <property type="entry name" value="Histidine kinase-like ATPase, C-terminal domain"/>
    <property type="match status" value="1"/>
</dbReference>
<evidence type="ECO:0000256" key="1">
    <source>
        <dbReference type="ARBA" id="ARBA00000085"/>
    </source>
</evidence>
<feature type="chain" id="PRO_5023089410" description="histidine kinase" evidence="4">
    <location>
        <begin position="31"/>
        <end position="638"/>
    </location>
</feature>
<protein>
    <recommendedName>
        <fullName evidence="2">histidine kinase</fullName>
        <ecNumber evidence="2">2.7.13.3</ecNumber>
    </recommendedName>
</protein>
<dbReference type="GO" id="GO:0000155">
    <property type="term" value="F:phosphorelay sensor kinase activity"/>
    <property type="evidence" value="ECO:0007669"/>
    <property type="project" value="InterPro"/>
</dbReference>
<dbReference type="EC" id="2.7.13.3" evidence="2"/>
<dbReference type="PRINTS" id="PR00344">
    <property type="entry name" value="BCTRLSENSOR"/>
</dbReference>
<dbReference type="GeneID" id="300402892"/>
<evidence type="ECO:0000256" key="2">
    <source>
        <dbReference type="ARBA" id="ARBA00012438"/>
    </source>
</evidence>
<dbReference type="PANTHER" id="PTHR43065">
    <property type="entry name" value="SENSOR HISTIDINE KINASE"/>
    <property type="match status" value="1"/>
</dbReference>
<dbReference type="RefSeq" id="WP_150678198.1">
    <property type="nucleotide sequence ID" value="NZ_CABPSK010000001.1"/>
</dbReference>
<feature type="signal peptide" evidence="4">
    <location>
        <begin position="1"/>
        <end position="30"/>
    </location>
</feature>
<reference evidence="6 7" key="1">
    <citation type="submission" date="2019-08" db="EMBL/GenBank/DDBJ databases">
        <authorList>
            <person name="Peeters C."/>
        </authorList>
    </citation>
    <scope>NUCLEOTIDE SEQUENCE [LARGE SCALE GENOMIC DNA]</scope>
    <source>
        <strain evidence="6 7">LMG 31114</strain>
    </source>
</reference>